<dbReference type="EMBL" id="JAJQKU010000003">
    <property type="protein sequence ID" value="MCD9097287.1"/>
    <property type="molecule type" value="Genomic_DNA"/>
</dbReference>
<comment type="caution">
    <text evidence="5">The sequence shown here is derived from an EMBL/GenBank/DDBJ whole genome shotgun (WGS) entry which is preliminary data.</text>
</comment>
<keyword evidence="1" id="KW-0378">Hydrolase</keyword>
<feature type="signal peptide" evidence="3">
    <location>
        <begin position="1"/>
        <end position="22"/>
    </location>
</feature>
<gene>
    <name evidence="5" type="ORF">LTT95_10100</name>
</gene>
<feature type="domain" description="Peptidase S9 prolyl oligopeptidase catalytic" evidence="4">
    <location>
        <begin position="439"/>
        <end position="642"/>
    </location>
</feature>
<dbReference type="InterPro" id="IPR011659">
    <property type="entry name" value="WD40"/>
</dbReference>
<dbReference type="Pfam" id="PF07676">
    <property type="entry name" value="PD40"/>
    <property type="match status" value="1"/>
</dbReference>
<dbReference type="Proteomes" id="UP001430360">
    <property type="component" value="Unassembled WGS sequence"/>
</dbReference>
<evidence type="ECO:0000259" key="4">
    <source>
        <dbReference type="Pfam" id="PF00326"/>
    </source>
</evidence>
<evidence type="ECO:0000256" key="3">
    <source>
        <dbReference type="SAM" id="SignalP"/>
    </source>
</evidence>
<sequence>MKTTTRALFGLALSVAAMAAQAAVAVPAAVVADGVPEISDDIAAQSRPYLEFRSAGFLGWNPADRSMLVKTRFGSTDQLFQVARPDGARRQISFENEPTPFATYPPAGSPALVVQKDVGGDEFYQLYRLDAGRLTLLTDGKSRNWFGAWSHDGRWLGYSSTRRNGTDADLYVIDPRDPSTDRLVATVSGGGWNISDFSPDGRTALAINRRSINHAVVAEITLADGRLRHLTDPDEAVSWADAHYASDGGIWVLSNRDSDFVRLGQLDPRSGEFTPRSPETRWDVTDYALAPDGRFVAYAINEAGVSRLRVLDPAHGTVRTVEDLPAGVLHWSFGQPLQIAPWGEIGLSLSASDVPGDAFSVDPDTLAVRRWTASEAGGLDLSHNRAPELVEIDSFDGESMSGFLYRPDPDRFPGRRPLIVDIHGGPEGQSRPGFLGTDNYLVNELGIAIFLPNVRGSSGYGTRFLNLDNGPWKREDSVRDIGAFLDALAQDPTLDADRFAVYGFSYGGYMCYASAVHYSDRLRAASCAVAISDFVTFLENTQPYRQDLRRVEYGDEREPDQRAKLAEISPLRNVDRIRVPLLVATGGNDPRVPASEAEQIVEAVRANGGLAWHVLATNEGHGFHKRENRDYIFWAGVTFWQDTLLGAAGDE</sequence>
<reference evidence="5" key="1">
    <citation type="submission" date="2021-12" db="EMBL/GenBank/DDBJ databases">
        <authorList>
            <person name="Ulrich A."/>
        </authorList>
    </citation>
    <scope>NUCLEOTIDE SEQUENCE</scope>
    <source>
        <strain evidence="5">A1P009</strain>
    </source>
</reference>
<dbReference type="InterPro" id="IPR001375">
    <property type="entry name" value="Peptidase_S9_cat"/>
</dbReference>
<keyword evidence="6" id="KW-1185">Reference proteome</keyword>
<accession>A0ABS8UCQ9</accession>
<dbReference type="Gene3D" id="3.40.50.1820">
    <property type="entry name" value="alpha/beta hydrolase"/>
    <property type="match status" value="1"/>
</dbReference>
<keyword evidence="2" id="KW-0720">Serine protease</keyword>
<dbReference type="Pfam" id="PF00326">
    <property type="entry name" value="Peptidase_S9"/>
    <property type="match status" value="1"/>
</dbReference>
<dbReference type="InterPro" id="IPR029058">
    <property type="entry name" value="AB_hydrolase_fold"/>
</dbReference>
<evidence type="ECO:0000256" key="2">
    <source>
        <dbReference type="ARBA" id="ARBA00022825"/>
    </source>
</evidence>
<evidence type="ECO:0000313" key="5">
    <source>
        <dbReference type="EMBL" id="MCD9097287.1"/>
    </source>
</evidence>
<keyword evidence="2" id="KW-0645">Protease</keyword>
<dbReference type="SUPFAM" id="SSF69304">
    <property type="entry name" value="Tricorn protease N-terminal domain"/>
    <property type="match status" value="1"/>
</dbReference>
<reference evidence="5" key="2">
    <citation type="journal article" date="2022" name="Syst. Appl. Microbiol.">
        <title>Physiological and genomic characterisation of Luteimonas fraxinea sp. nov., a bacterial species associated with trees tolerant to ash dieback.</title>
        <authorList>
            <person name="Ulrich K."/>
            <person name="Becker R."/>
            <person name="Behrendt U."/>
            <person name="Kube M."/>
            <person name="Schneck V."/>
            <person name="Ulrich A."/>
        </authorList>
    </citation>
    <scope>NUCLEOTIDE SEQUENCE</scope>
    <source>
        <strain evidence="5">A1P009</strain>
    </source>
</reference>
<keyword evidence="3" id="KW-0732">Signal</keyword>
<dbReference type="Gene3D" id="2.120.10.30">
    <property type="entry name" value="TolB, C-terminal domain"/>
    <property type="match status" value="1"/>
</dbReference>
<dbReference type="PANTHER" id="PTHR42776:SF27">
    <property type="entry name" value="DIPEPTIDYL PEPTIDASE FAMILY MEMBER 6"/>
    <property type="match status" value="1"/>
</dbReference>
<protein>
    <submittedName>
        <fullName evidence="5">Prolyl oligopeptidase family serine peptidase</fullName>
    </submittedName>
</protein>
<organism evidence="5 6">
    <name type="scientific">Luteimonas fraxinea</name>
    <dbReference type="NCBI Taxonomy" id="2901869"/>
    <lineage>
        <taxon>Bacteria</taxon>
        <taxon>Pseudomonadati</taxon>
        <taxon>Pseudomonadota</taxon>
        <taxon>Gammaproteobacteria</taxon>
        <taxon>Lysobacterales</taxon>
        <taxon>Lysobacteraceae</taxon>
        <taxon>Luteimonas</taxon>
    </lineage>
</organism>
<evidence type="ECO:0000313" key="6">
    <source>
        <dbReference type="Proteomes" id="UP001430360"/>
    </source>
</evidence>
<name>A0ABS8UCQ9_9GAMM</name>
<feature type="chain" id="PRO_5045758541" evidence="3">
    <location>
        <begin position="23"/>
        <end position="651"/>
    </location>
</feature>
<dbReference type="RefSeq" id="WP_232136303.1">
    <property type="nucleotide sequence ID" value="NZ_CP089507.1"/>
</dbReference>
<dbReference type="PANTHER" id="PTHR42776">
    <property type="entry name" value="SERINE PEPTIDASE S9 FAMILY MEMBER"/>
    <property type="match status" value="1"/>
</dbReference>
<evidence type="ECO:0000256" key="1">
    <source>
        <dbReference type="ARBA" id="ARBA00022801"/>
    </source>
</evidence>
<dbReference type="InterPro" id="IPR011042">
    <property type="entry name" value="6-blade_b-propeller_TolB-like"/>
</dbReference>
<dbReference type="SUPFAM" id="SSF53474">
    <property type="entry name" value="alpha/beta-Hydrolases"/>
    <property type="match status" value="1"/>
</dbReference>
<proteinExistence type="predicted"/>